<evidence type="ECO:0000313" key="2">
    <source>
        <dbReference type="EMBL" id="KAK7538055.1"/>
    </source>
</evidence>
<dbReference type="EMBL" id="JBBPEH010000013">
    <property type="protein sequence ID" value="KAK7531007.1"/>
    <property type="molecule type" value="Genomic_DNA"/>
</dbReference>
<evidence type="ECO:0000313" key="1">
    <source>
        <dbReference type="EMBL" id="KAK7531007.1"/>
    </source>
</evidence>
<evidence type="ECO:0000313" key="3">
    <source>
        <dbReference type="Proteomes" id="UP001360953"/>
    </source>
</evidence>
<protein>
    <submittedName>
        <fullName evidence="2">Uncharacterized protein</fullName>
    </submittedName>
</protein>
<comment type="caution">
    <text evidence="2">The sequence shown here is derived from an EMBL/GenBank/DDBJ whole genome shotgun (WGS) entry which is preliminary data.</text>
</comment>
<gene>
    <name evidence="2" type="ORF">J3D65DRAFT_602107</name>
    <name evidence="1" type="ORF">J3D65DRAFT_607210</name>
</gene>
<keyword evidence="3" id="KW-1185">Reference proteome</keyword>
<name>A0ABR1LTE3_9PEZI</name>
<organism evidence="2 3">
    <name type="scientific">Phyllosticta citribraziliensis</name>
    <dbReference type="NCBI Taxonomy" id="989973"/>
    <lineage>
        <taxon>Eukaryota</taxon>
        <taxon>Fungi</taxon>
        <taxon>Dikarya</taxon>
        <taxon>Ascomycota</taxon>
        <taxon>Pezizomycotina</taxon>
        <taxon>Dothideomycetes</taxon>
        <taxon>Dothideomycetes incertae sedis</taxon>
        <taxon>Botryosphaeriales</taxon>
        <taxon>Phyllostictaceae</taxon>
        <taxon>Phyllosticta</taxon>
    </lineage>
</organism>
<dbReference type="Proteomes" id="UP001360953">
    <property type="component" value="Unassembled WGS sequence"/>
</dbReference>
<dbReference type="RefSeq" id="XP_066655742.1">
    <property type="nucleotide sequence ID" value="XM_066798093.1"/>
</dbReference>
<dbReference type="EMBL" id="JBBPEH010000005">
    <property type="protein sequence ID" value="KAK7538055.1"/>
    <property type="molecule type" value="Genomic_DNA"/>
</dbReference>
<sequence>MKSGHDDLVFSRRLLTALASLASCNIGFPWTASSFAPFLRSGSGRCDEASLLEDPADDLRHRGVICLKNLVTAPDPVGGRGREKVKAANGSAVSKEALKDTKNLAILRSARGIEQGEWQNDVAVQESVPIGKATNGF</sequence>
<accession>A0ABR1LTE3</accession>
<proteinExistence type="predicted"/>
<dbReference type="GeneID" id="92030999"/>
<reference evidence="2 3" key="1">
    <citation type="submission" date="2024-04" db="EMBL/GenBank/DDBJ databases">
        <title>Phyllosticta paracitricarpa is synonymous to the EU quarantine fungus P. citricarpa based on phylogenomic analyses.</title>
        <authorList>
            <consortium name="Lawrence Berkeley National Laboratory"/>
            <person name="Van ingen-buijs V.A."/>
            <person name="Van westerhoven A.C."/>
            <person name="Haridas S."/>
            <person name="Skiadas P."/>
            <person name="Martin F."/>
            <person name="Groenewald J.Z."/>
            <person name="Crous P.W."/>
            <person name="Seidl M.F."/>
        </authorList>
    </citation>
    <scope>NUCLEOTIDE SEQUENCE [LARGE SCALE GENOMIC DNA]</scope>
    <source>
        <strain evidence="2 3">CPC 17464</strain>
    </source>
</reference>
<dbReference type="PROSITE" id="PS51257">
    <property type="entry name" value="PROKAR_LIPOPROTEIN"/>
    <property type="match status" value="1"/>
</dbReference>